<dbReference type="STRING" id="64791.A0A151X3U3"/>
<evidence type="ECO:0000256" key="3">
    <source>
        <dbReference type="ARBA" id="ARBA00022525"/>
    </source>
</evidence>
<comment type="subcellular location">
    <subcellularLocation>
        <location evidence="1">Secreted</location>
    </subcellularLocation>
</comment>
<name>A0A151X3U3_9HYME</name>
<dbReference type="PANTHER" id="PTHR13234:SF8">
    <property type="entry name" value="GAMMA-INTERFERON-INDUCIBLE LYSOSOMAL THIOL REDUCTASE"/>
    <property type="match status" value="1"/>
</dbReference>
<sequence length="219" mass="24213">MFRKLKTYQFYQSDSESNKNIVNVDVYYESLCSDSKRWIVYQLAPSYPELKHHIHVTLVPYGKATHHRESKTGPWQFSCQHGSSECRGNKAHACAIHAIQSSEAAENHQSLMVNLVVCAMSAGTPATAVPQCAEDVGLSTETQKLISDCISSPLADNLLVANGDKTDALQSPLRFVPTIVINGLYSKENQDEAIRNFTNLICRHLTPKPSVCSSESAEN</sequence>
<reference evidence="6 7" key="1">
    <citation type="submission" date="2015-09" db="EMBL/GenBank/DDBJ databases">
        <title>Trachymyrmex zeteki WGS genome.</title>
        <authorList>
            <person name="Nygaard S."/>
            <person name="Hu H."/>
            <person name="Boomsma J."/>
            <person name="Zhang G."/>
        </authorList>
    </citation>
    <scope>NUCLEOTIDE SEQUENCE [LARGE SCALE GENOMIC DNA]</scope>
    <source>
        <strain evidence="6">Tzet28-1</strain>
        <tissue evidence="6">Whole body</tissue>
    </source>
</reference>
<dbReference type="InterPro" id="IPR004911">
    <property type="entry name" value="Interferon-induced_GILT"/>
</dbReference>
<gene>
    <name evidence="6" type="ORF">ALC60_06044</name>
</gene>
<dbReference type="Proteomes" id="UP000075809">
    <property type="component" value="Unassembled WGS sequence"/>
</dbReference>
<protein>
    <submittedName>
        <fullName evidence="6">Gamma-interferon-inducible lysosomal thiol reductase</fullName>
    </submittedName>
</protein>
<evidence type="ECO:0000313" key="7">
    <source>
        <dbReference type="Proteomes" id="UP000075809"/>
    </source>
</evidence>
<evidence type="ECO:0000256" key="4">
    <source>
        <dbReference type="ARBA" id="ARBA00022729"/>
    </source>
</evidence>
<organism evidence="6 7">
    <name type="scientific">Mycetomoellerius zeteki</name>
    <dbReference type="NCBI Taxonomy" id="64791"/>
    <lineage>
        <taxon>Eukaryota</taxon>
        <taxon>Metazoa</taxon>
        <taxon>Ecdysozoa</taxon>
        <taxon>Arthropoda</taxon>
        <taxon>Hexapoda</taxon>
        <taxon>Insecta</taxon>
        <taxon>Pterygota</taxon>
        <taxon>Neoptera</taxon>
        <taxon>Endopterygota</taxon>
        <taxon>Hymenoptera</taxon>
        <taxon>Apocrita</taxon>
        <taxon>Aculeata</taxon>
        <taxon>Formicoidea</taxon>
        <taxon>Formicidae</taxon>
        <taxon>Myrmicinae</taxon>
        <taxon>Mycetomoellerius</taxon>
    </lineage>
</organism>
<dbReference type="Gene3D" id="3.40.30.10">
    <property type="entry name" value="Glutaredoxin"/>
    <property type="match status" value="1"/>
</dbReference>
<keyword evidence="7" id="KW-1185">Reference proteome</keyword>
<proteinExistence type="inferred from homology"/>
<dbReference type="GO" id="GO:0005576">
    <property type="term" value="C:extracellular region"/>
    <property type="evidence" value="ECO:0007669"/>
    <property type="project" value="UniProtKB-SubCell"/>
</dbReference>
<keyword evidence="5" id="KW-0325">Glycoprotein</keyword>
<evidence type="ECO:0000256" key="2">
    <source>
        <dbReference type="ARBA" id="ARBA00005679"/>
    </source>
</evidence>
<keyword evidence="3" id="KW-0964">Secreted</keyword>
<keyword evidence="4" id="KW-0732">Signal</keyword>
<dbReference type="GO" id="GO:0016671">
    <property type="term" value="F:oxidoreductase activity, acting on a sulfur group of donors, disulfide as acceptor"/>
    <property type="evidence" value="ECO:0007669"/>
    <property type="project" value="InterPro"/>
</dbReference>
<dbReference type="Pfam" id="PF03227">
    <property type="entry name" value="GILT"/>
    <property type="match status" value="1"/>
</dbReference>
<dbReference type="EMBL" id="KQ982557">
    <property type="protein sequence ID" value="KYQ55041.1"/>
    <property type="molecule type" value="Genomic_DNA"/>
</dbReference>
<evidence type="ECO:0000256" key="5">
    <source>
        <dbReference type="ARBA" id="ARBA00023180"/>
    </source>
</evidence>
<dbReference type="PANTHER" id="PTHR13234">
    <property type="entry name" value="GAMMA-INTERFERON INDUCIBLE LYSOSOMAL THIOL REDUCTASE GILT"/>
    <property type="match status" value="1"/>
</dbReference>
<evidence type="ECO:0000256" key="1">
    <source>
        <dbReference type="ARBA" id="ARBA00004613"/>
    </source>
</evidence>
<evidence type="ECO:0000313" key="6">
    <source>
        <dbReference type="EMBL" id="KYQ55041.1"/>
    </source>
</evidence>
<dbReference type="AlphaFoldDB" id="A0A151X3U3"/>
<accession>A0A151X3U3</accession>
<comment type="similarity">
    <text evidence="2">Belongs to the GILT family.</text>
</comment>